<gene>
    <name evidence="3" type="ORF">SAMN04488128_1021212</name>
</gene>
<organism evidence="3 4">
    <name type="scientific">Chitinophaga eiseniae</name>
    <dbReference type="NCBI Taxonomy" id="634771"/>
    <lineage>
        <taxon>Bacteria</taxon>
        <taxon>Pseudomonadati</taxon>
        <taxon>Bacteroidota</taxon>
        <taxon>Chitinophagia</taxon>
        <taxon>Chitinophagales</taxon>
        <taxon>Chitinophagaceae</taxon>
        <taxon>Chitinophaga</taxon>
    </lineage>
</organism>
<sequence>MPLLTLLCIKMSEDFENSIRNKLNEADHPFDPQAWDKMEALLDGNKGRKPVFIWWWAAAAVLLLALSVWWFMPDTGSTKQPEPITNAHHLPGENLPEKNTGHFPEKKENQGKIPGKQQQTPVVSPAITNRQSNTVKKETSATASYTVAANNNNNTQRPPDKGTTRLVPDQQAPVLPLSGEKKEDNDNGYTKINVDNINDYTKIDTTAVNDDYRTVSVALKDSTLTAVKRKTKKWYAGLVLGPDLTVAPSFKYGNIGFNAGVLVHYYFNPHLFVTTGAVYSKKIYGAAPEDYRTGSTSTPYGTLEKVNADCDVLDVPINMNYTFLSVKKNKVSATLGFSNYFMLREKYRYLYEYGPPKERTVTNENQHYLSIINAGILYQRPAGRGLLLGVQPYVKIPLNGVGYGQVKLYSAGMTVHLTFTGRKP</sequence>
<feature type="compositionally biased region" description="Basic and acidic residues" evidence="1">
    <location>
        <begin position="95"/>
        <end position="110"/>
    </location>
</feature>
<name>A0A1T4RJ51_9BACT</name>
<dbReference type="STRING" id="634771.SAMN04488128_1021212"/>
<evidence type="ECO:0000313" key="3">
    <source>
        <dbReference type="EMBL" id="SKA16030.1"/>
    </source>
</evidence>
<keyword evidence="2" id="KW-0472">Membrane</keyword>
<reference evidence="4" key="1">
    <citation type="submission" date="2017-02" db="EMBL/GenBank/DDBJ databases">
        <authorList>
            <person name="Varghese N."/>
            <person name="Submissions S."/>
        </authorList>
    </citation>
    <scope>NUCLEOTIDE SEQUENCE [LARGE SCALE GENOMIC DNA]</scope>
    <source>
        <strain evidence="4">DSM 22224</strain>
    </source>
</reference>
<evidence type="ECO:0000256" key="1">
    <source>
        <dbReference type="SAM" id="MobiDB-lite"/>
    </source>
</evidence>
<keyword evidence="2" id="KW-1133">Transmembrane helix</keyword>
<accession>A0A1T4RJ51</accession>
<dbReference type="AlphaFoldDB" id="A0A1T4RJ51"/>
<feature type="region of interest" description="Disordered" evidence="1">
    <location>
        <begin position="147"/>
        <end position="188"/>
    </location>
</feature>
<keyword evidence="4" id="KW-1185">Reference proteome</keyword>
<evidence type="ECO:0008006" key="5">
    <source>
        <dbReference type="Google" id="ProtNLM"/>
    </source>
</evidence>
<evidence type="ECO:0000313" key="4">
    <source>
        <dbReference type="Proteomes" id="UP000190367"/>
    </source>
</evidence>
<keyword evidence="2" id="KW-0812">Transmembrane</keyword>
<feature type="region of interest" description="Disordered" evidence="1">
    <location>
        <begin position="80"/>
        <end position="120"/>
    </location>
</feature>
<evidence type="ECO:0000256" key="2">
    <source>
        <dbReference type="SAM" id="Phobius"/>
    </source>
</evidence>
<dbReference type="Proteomes" id="UP000190367">
    <property type="component" value="Unassembled WGS sequence"/>
</dbReference>
<dbReference type="EMBL" id="FUWZ01000002">
    <property type="protein sequence ID" value="SKA16030.1"/>
    <property type="molecule type" value="Genomic_DNA"/>
</dbReference>
<feature type="transmembrane region" description="Helical" evidence="2">
    <location>
        <begin position="51"/>
        <end position="72"/>
    </location>
</feature>
<protein>
    <recommendedName>
        <fullName evidence="5">Outer membrane protein beta-barrel domain-containing protein</fullName>
    </recommendedName>
</protein>
<proteinExistence type="predicted"/>
<feature type="compositionally biased region" description="Polar residues" evidence="1">
    <location>
        <begin position="147"/>
        <end position="157"/>
    </location>
</feature>